<dbReference type="Proteomes" id="UP000285624">
    <property type="component" value="Unassembled WGS sequence"/>
</dbReference>
<comment type="catalytic activity">
    <reaction evidence="9">
        <text>GTP + H2O = GDP + phosphate + H(+)</text>
        <dbReference type="Rhea" id="RHEA:19669"/>
        <dbReference type="ChEBI" id="CHEBI:15377"/>
        <dbReference type="ChEBI" id="CHEBI:15378"/>
        <dbReference type="ChEBI" id="CHEBI:37565"/>
        <dbReference type="ChEBI" id="CHEBI:43474"/>
        <dbReference type="ChEBI" id="CHEBI:58189"/>
    </reaction>
    <physiologicalReaction direction="left-to-right" evidence="9">
        <dbReference type="Rhea" id="RHEA:19670"/>
    </physiologicalReaction>
</comment>
<protein>
    <recommendedName>
        <fullName evidence="12">Bms1-type G domain-containing protein</fullName>
    </recommendedName>
</protein>
<feature type="compositionally biased region" description="Acidic residues" evidence="11">
    <location>
        <begin position="682"/>
        <end position="696"/>
    </location>
</feature>
<feature type="compositionally biased region" description="Basic and acidic residues" evidence="11">
    <location>
        <begin position="476"/>
        <end position="487"/>
    </location>
</feature>
<evidence type="ECO:0000256" key="3">
    <source>
        <dbReference type="ARBA" id="ARBA00022553"/>
    </source>
</evidence>
<evidence type="ECO:0000313" key="15">
    <source>
        <dbReference type="EMBL" id="RLN46632.1"/>
    </source>
</evidence>
<feature type="region of interest" description="Disordered" evidence="11">
    <location>
        <begin position="1095"/>
        <end position="1114"/>
    </location>
</feature>
<feature type="region of interest" description="Disordered" evidence="11">
    <location>
        <begin position="439"/>
        <end position="540"/>
    </location>
</feature>
<sequence length="1199" mass="135760">MALRGAAAGKGHRKSKSGAKVNKQKRKAFEKQKKEQPSLAEQRKNPKAFGVAKAGRARKTIQRNLDRAHRKEYVPQQDRGEELPPPISVVVMGPPGSGKSTVIRSLVKRYTRHNLVEVKGPVTVVSGKDRRITFFECPNDLNAMIDLAKIADLVLLLVDASFGFEMETFEFLNILQVVGFPKVMGILTHLDGFKKNKSLRMTKKRLKSRFWTEIYQGAKLFYFSGISANKYPKGEINNLSLYISRMKFRPLTWRNSHPYMLADRFEDVTQPDDIQRNPLVDRRVTLYGYLRGTHLKPGMKMHIAGAGDFYMDSVTAMPDPCNVPSTKRAADGSVKKKHLTQKDTLLYAPMSDVGNIMYDKDAMYINLSQLNYTNPDTGDVVPDEEGADGAEDGGKGGMRIGLGGEGVEMVQSMQKMDVGLDERLQGASLSLFKNTAAIRADEVDSDEEEEDDSVSEDDEDDEDDEDNEDGKPNIGKPKEAVVRDNTGRVRRRAVFDENEEAPEIAKSGTDGSESDSDDNDDSDDEEEETNEEQSQLRWKENMVSRAAANFLEREQADVNLMELVYGERQKLHMSERDLENEDESKSGKRMQQENEDDDDSFFTLKRKSNASGGSSSASETYNAVNAMDCSRLHFGIDNINDWTMPDVLEGIRNRFVTGSWKRVNKKSSDDEDDDANGTADPLNDDDMDGSFEDLETGEVHKGDNDANSDDSSDNEEEAEGEEEETDEQIRERLRAQKSAKKTVDDDDDVEVGGQKKKDDEDEEMTEIMVEAKRLREEQALRNAQEFGEEGEDMRLQLEGFRNGLYVRIGFSGVPAEFVRYYDPKNPIVVGGLPNMEDTLGLVRMRFKKHRWHKKILKTNDPLVFSIGWRRFQSLPLYSIEDTNERHRYLKYTPEHMHCGATIYGPMCPPNTGVVAFQTLSNNTEGFRVSGTGVVLELDHKFNVVKKLKLIGTPSKIHKNTAFIKGMFNTELEVAKFEGASVRTVSGVRGRIKKALRGEKGDFRATFEDKILKSDLVFCRTWVPVEPKTLYNPVTSLLTNVKGSSKKGAMGLMKTTYELRKEQKLAVPVNPDSLYKPIVRKERKFSTLRVPKKLQANLPFTSKPKEDKEKGAQKGYLSKRAVVLEPEEKKKYGFMLRVNTVRRDRENTRKERQSQRNAENLKRKQREEKQFEGAHRAEKKAKYRAEGKEAAYRAQKAARG</sequence>
<feature type="region of interest" description="Disordered" evidence="11">
    <location>
        <begin position="1"/>
        <end position="68"/>
    </location>
</feature>
<feature type="region of interest" description="Disordered" evidence="11">
    <location>
        <begin position="664"/>
        <end position="763"/>
    </location>
</feature>
<evidence type="ECO:0000313" key="14">
    <source>
        <dbReference type="EMBL" id="KAG2520409.1"/>
    </source>
</evidence>
<dbReference type="GO" id="GO:0005525">
    <property type="term" value="F:GTP binding"/>
    <property type="evidence" value="ECO:0007669"/>
    <property type="project" value="UniProtKB-KW"/>
</dbReference>
<keyword evidence="17" id="KW-1185">Reference proteome</keyword>
<dbReference type="Pfam" id="PF04950">
    <property type="entry name" value="RIBIOP_C"/>
    <property type="match status" value="1"/>
</dbReference>
<organism evidence="16 17">
    <name type="scientific">Phytophthora kernoviae</name>
    <dbReference type="NCBI Taxonomy" id="325452"/>
    <lineage>
        <taxon>Eukaryota</taxon>
        <taxon>Sar</taxon>
        <taxon>Stramenopiles</taxon>
        <taxon>Oomycota</taxon>
        <taxon>Peronosporomycetes</taxon>
        <taxon>Peronosporales</taxon>
        <taxon>Peronosporaceae</taxon>
        <taxon>Phytophthora</taxon>
    </lineage>
</organism>
<keyword evidence="6" id="KW-0067">ATP-binding</keyword>
<evidence type="ECO:0000313" key="17">
    <source>
        <dbReference type="Proteomes" id="UP000285624"/>
    </source>
</evidence>
<dbReference type="AlphaFoldDB" id="A0A3R7NCG6"/>
<dbReference type="Pfam" id="PF08142">
    <property type="entry name" value="AARP2CN"/>
    <property type="match status" value="1"/>
</dbReference>
<dbReference type="Proteomes" id="UP000785171">
    <property type="component" value="Unassembled WGS sequence"/>
</dbReference>
<dbReference type="SMART" id="SM00785">
    <property type="entry name" value="AARP2CN"/>
    <property type="match status" value="1"/>
</dbReference>
<dbReference type="InterPro" id="IPR007034">
    <property type="entry name" value="BMS1_TSR1_C"/>
</dbReference>
<feature type="compositionally biased region" description="Basic residues" evidence="11">
    <location>
        <begin position="10"/>
        <end position="26"/>
    </location>
</feature>
<dbReference type="EMBL" id="MBDN02000312">
    <property type="protein sequence ID" value="RLN76511.1"/>
    <property type="molecule type" value="Genomic_DNA"/>
</dbReference>
<dbReference type="InterPro" id="IPR027417">
    <property type="entry name" value="P-loop_NTPase"/>
</dbReference>
<keyword evidence="7" id="KW-0342">GTP-binding</keyword>
<feature type="compositionally biased region" description="Basic and acidic residues" evidence="11">
    <location>
        <begin position="1142"/>
        <end position="1175"/>
    </location>
</feature>
<dbReference type="GO" id="GO:0000462">
    <property type="term" value="P:maturation of SSU-rRNA from tricistronic rRNA transcript (SSU-rRNA, 5.8S rRNA, LSU-rRNA)"/>
    <property type="evidence" value="ECO:0007669"/>
    <property type="project" value="TreeGrafter"/>
</dbReference>
<evidence type="ECO:0000256" key="5">
    <source>
        <dbReference type="ARBA" id="ARBA00022801"/>
    </source>
</evidence>
<dbReference type="PANTHER" id="PTHR12858:SF2">
    <property type="entry name" value="RIBOSOME BIOGENESIS PROTEIN BMS1 HOMOLOG"/>
    <property type="match status" value="1"/>
</dbReference>
<feature type="compositionally biased region" description="Basic and acidic residues" evidence="11">
    <location>
        <begin position="27"/>
        <end position="44"/>
    </location>
</feature>
<feature type="compositionally biased region" description="Acidic residues" evidence="11">
    <location>
        <begin position="512"/>
        <end position="531"/>
    </location>
</feature>
<dbReference type="SUPFAM" id="SSF52540">
    <property type="entry name" value="P-loop containing nucleoside triphosphate hydrolases"/>
    <property type="match status" value="1"/>
</dbReference>
<evidence type="ECO:0000256" key="2">
    <source>
        <dbReference type="ARBA" id="ARBA00022517"/>
    </source>
</evidence>
<feature type="compositionally biased region" description="Acidic residues" evidence="11">
    <location>
        <begin position="381"/>
        <end position="391"/>
    </location>
</feature>
<reference evidence="13" key="1">
    <citation type="journal article" date="2015" name="Genom Data">
        <title>Genome sequences of six Phytophthora species associated with forests in New Zealand.</title>
        <authorList>
            <person name="Studholme D.J."/>
            <person name="McDougal R.L."/>
            <person name="Sambles C."/>
            <person name="Hansen E."/>
            <person name="Hardy G."/>
            <person name="Grant M."/>
            <person name="Ganley R.J."/>
            <person name="Williams N.M."/>
        </authorList>
    </citation>
    <scope>NUCLEOTIDE SEQUENCE</scope>
    <source>
        <strain evidence="13">NZFS 2646</strain>
        <strain evidence="14">NZFS 3630</strain>
    </source>
</reference>
<comment type="subcellular location">
    <subcellularLocation>
        <location evidence="1">Nucleus</location>
        <location evidence="1">Nucleolus</location>
    </subcellularLocation>
</comment>
<dbReference type="CDD" id="cd01882">
    <property type="entry name" value="BMS1"/>
    <property type="match status" value="1"/>
</dbReference>
<dbReference type="Proteomes" id="UP000792063">
    <property type="component" value="Unassembled WGS sequence"/>
</dbReference>
<dbReference type="GO" id="GO:0005654">
    <property type="term" value="C:nucleoplasm"/>
    <property type="evidence" value="ECO:0007669"/>
    <property type="project" value="UniProtKB-ARBA"/>
</dbReference>
<dbReference type="EMBL" id="MAYM02000033">
    <property type="protein sequence ID" value="RLN46632.1"/>
    <property type="molecule type" value="Genomic_DNA"/>
</dbReference>
<evidence type="ECO:0000256" key="8">
    <source>
        <dbReference type="ARBA" id="ARBA00023242"/>
    </source>
</evidence>
<evidence type="ECO:0000256" key="10">
    <source>
        <dbReference type="ARBA" id="ARBA00061391"/>
    </source>
</evidence>
<dbReference type="InterPro" id="IPR037875">
    <property type="entry name" value="Bms1_N"/>
</dbReference>
<comment type="caution">
    <text evidence="16">The sequence shown here is derived from an EMBL/GenBank/DDBJ whole genome shotgun (WGS) entry which is preliminary data.</text>
</comment>
<dbReference type="EMBL" id="JPWV03000287">
    <property type="protein sequence ID" value="KAG2519293.1"/>
    <property type="molecule type" value="Genomic_DNA"/>
</dbReference>
<feature type="region of interest" description="Disordered" evidence="11">
    <location>
        <begin position="1142"/>
        <end position="1199"/>
    </location>
</feature>
<evidence type="ECO:0000256" key="1">
    <source>
        <dbReference type="ARBA" id="ARBA00004604"/>
    </source>
</evidence>
<feature type="compositionally biased region" description="Basic and acidic residues" evidence="11">
    <location>
        <begin position="569"/>
        <end position="592"/>
    </location>
</feature>
<dbReference type="GO" id="GO:0000479">
    <property type="term" value="P:endonucleolytic cleavage of tricistronic rRNA transcript (SSU-rRNA, 5.8S rRNA, LSU-rRNA)"/>
    <property type="evidence" value="ECO:0007669"/>
    <property type="project" value="TreeGrafter"/>
</dbReference>
<dbReference type="Gene3D" id="3.40.50.300">
    <property type="entry name" value="P-loop containing nucleotide triphosphate hydrolases"/>
    <property type="match status" value="1"/>
</dbReference>
<evidence type="ECO:0000313" key="13">
    <source>
        <dbReference type="EMBL" id="KAG2519293.1"/>
    </source>
</evidence>
<evidence type="ECO:0000313" key="18">
    <source>
        <dbReference type="Proteomes" id="UP000285883"/>
    </source>
</evidence>
<feature type="compositionally biased region" description="Acidic residues" evidence="11">
    <location>
        <begin position="706"/>
        <end position="726"/>
    </location>
</feature>
<dbReference type="GO" id="GO:0034511">
    <property type="term" value="F:U3 snoRNA binding"/>
    <property type="evidence" value="ECO:0007669"/>
    <property type="project" value="TreeGrafter"/>
</dbReference>
<feature type="compositionally biased region" description="Basic and acidic residues" evidence="11">
    <location>
        <begin position="1102"/>
        <end position="1111"/>
    </location>
</feature>
<comment type="similarity">
    <text evidence="10">Belongs to the TRAFAC class translation factor GTPase superfamily. Bms1-like GTPase family. BMS1 subfamily.</text>
</comment>
<feature type="region of interest" description="Disordered" evidence="11">
    <location>
        <begin position="375"/>
        <end position="402"/>
    </location>
</feature>
<dbReference type="InterPro" id="IPR030387">
    <property type="entry name" value="G_Bms1/Tsr1_dom"/>
</dbReference>
<feature type="domain" description="Bms1-type G" evidence="12">
    <location>
        <begin position="84"/>
        <end position="249"/>
    </location>
</feature>
<keyword evidence="4" id="KW-0547">Nucleotide-binding</keyword>
<dbReference type="InterPro" id="IPR039761">
    <property type="entry name" value="Bms1/Tsr1"/>
</dbReference>
<evidence type="ECO:0000259" key="12">
    <source>
        <dbReference type="PROSITE" id="PS51714"/>
    </source>
</evidence>
<keyword evidence="2" id="KW-0690">Ribosome biogenesis</keyword>
<proteinExistence type="inferred from homology"/>
<feature type="compositionally biased region" description="Low complexity" evidence="11">
    <location>
        <begin position="609"/>
        <end position="618"/>
    </location>
</feature>
<feature type="region of interest" description="Disordered" evidence="11">
    <location>
        <begin position="569"/>
        <end position="620"/>
    </location>
</feature>
<dbReference type="EMBL" id="JPWU03000292">
    <property type="protein sequence ID" value="KAG2520409.1"/>
    <property type="molecule type" value="Genomic_DNA"/>
</dbReference>
<dbReference type="STRING" id="325452.A0A3R7NCG6"/>
<feature type="compositionally biased region" description="Acidic residues" evidence="11">
    <location>
        <begin position="443"/>
        <end position="468"/>
    </location>
</feature>
<dbReference type="FunFam" id="3.40.50.300:FF:000105">
    <property type="entry name" value="BMS1 ribosome biogenesis factor"/>
    <property type="match status" value="1"/>
</dbReference>
<evidence type="ECO:0000256" key="6">
    <source>
        <dbReference type="ARBA" id="ARBA00022840"/>
    </source>
</evidence>
<evidence type="ECO:0000256" key="9">
    <source>
        <dbReference type="ARBA" id="ARBA00049117"/>
    </source>
</evidence>
<evidence type="ECO:0000256" key="4">
    <source>
        <dbReference type="ARBA" id="ARBA00022741"/>
    </source>
</evidence>
<evidence type="ECO:0000256" key="11">
    <source>
        <dbReference type="SAM" id="MobiDB-lite"/>
    </source>
</evidence>
<dbReference type="GO" id="GO:0005524">
    <property type="term" value="F:ATP binding"/>
    <property type="evidence" value="ECO:0007669"/>
    <property type="project" value="UniProtKB-KW"/>
</dbReference>
<gene>
    <name evidence="15" type="ORF">BBI17_007524</name>
    <name evidence="16" type="ORF">BBO99_00007495</name>
    <name evidence="13" type="ORF">JM16_007190</name>
    <name evidence="14" type="ORF">JM18_007126</name>
</gene>
<dbReference type="SMART" id="SM01362">
    <property type="entry name" value="DUF663"/>
    <property type="match status" value="1"/>
</dbReference>
<dbReference type="GO" id="GO:0032040">
    <property type="term" value="C:small-subunit processome"/>
    <property type="evidence" value="ECO:0007669"/>
    <property type="project" value="UniProtKB-ARBA"/>
</dbReference>
<dbReference type="Proteomes" id="UP000285883">
    <property type="component" value="Unassembled WGS sequence"/>
</dbReference>
<keyword evidence="5" id="KW-0378">Hydrolase</keyword>
<reference evidence="13" key="3">
    <citation type="submission" date="2020-06" db="EMBL/GenBank/DDBJ databases">
        <authorList>
            <person name="Studholme D.J."/>
        </authorList>
    </citation>
    <scope>NUCLEOTIDE SEQUENCE</scope>
    <source>
        <strain evidence="13">NZFS 2646</strain>
        <strain evidence="14">NZFS 3630</strain>
    </source>
</reference>
<dbReference type="GO" id="GO:0030686">
    <property type="term" value="C:90S preribosome"/>
    <property type="evidence" value="ECO:0007669"/>
    <property type="project" value="TreeGrafter"/>
</dbReference>
<keyword evidence="3" id="KW-0597">Phosphoprotein</keyword>
<evidence type="ECO:0000313" key="16">
    <source>
        <dbReference type="EMBL" id="RLN76511.1"/>
    </source>
</evidence>
<dbReference type="InterPro" id="IPR012948">
    <property type="entry name" value="AARP2CN"/>
</dbReference>
<name>A0A3R7NCG6_9STRA</name>
<evidence type="ECO:0000256" key="7">
    <source>
        <dbReference type="ARBA" id="ARBA00023134"/>
    </source>
</evidence>
<reference evidence="17 18" key="2">
    <citation type="submission" date="2018-07" db="EMBL/GenBank/DDBJ databases">
        <title>Genome sequencing of oomycete isolates from Chile give support for New Zealand origin for Phytophthora kernoviae and make available the first Nothophytophthora sp. genome.</title>
        <authorList>
            <person name="Studholme D.J."/>
            <person name="Sanfuentes E."/>
            <person name="Panda P."/>
            <person name="Hill R."/>
            <person name="Sambles C."/>
            <person name="Grant M."/>
            <person name="Williams N.M."/>
            <person name="Mcdougal R.L."/>
        </authorList>
    </citation>
    <scope>NUCLEOTIDE SEQUENCE [LARGE SCALE GENOMIC DNA]</scope>
    <source>
        <strain evidence="15">Chile2</strain>
        <strain evidence="16">Chile4</strain>
    </source>
</reference>
<keyword evidence="8" id="KW-0539">Nucleus</keyword>
<dbReference type="PROSITE" id="PS51714">
    <property type="entry name" value="G_BMS1"/>
    <property type="match status" value="1"/>
</dbReference>
<dbReference type="PANTHER" id="PTHR12858">
    <property type="entry name" value="RIBOSOME BIOGENESIS PROTEIN"/>
    <property type="match status" value="1"/>
</dbReference>
<dbReference type="GO" id="GO:0003924">
    <property type="term" value="F:GTPase activity"/>
    <property type="evidence" value="ECO:0007669"/>
    <property type="project" value="TreeGrafter"/>
</dbReference>
<accession>A0A3R7NCG6</accession>